<keyword evidence="3" id="KW-1185">Reference proteome</keyword>
<sequence length="189" mass="21364">MILGAPGSSFFTMPTCIVSKRIYYDVFCPLSRGLYLQRAVQLPIPKCKLNDLSLTSFHIYNKAICWVAVWFSRPGQTNIIFTILTTNIYLSCTFVTTLIIPAPPQRNMSGSSYYQRPAPSYSQYSTSANTGGQRRDTSANQAPYTTTSYSCSSDPMERFWVTGQSSTRPNRVAGQMEQWNREWSSASRR</sequence>
<proteinExistence type="predicted"/>
<gene>
    <name evidence="2" type="ORF">BDZ83DRAFT_412080</name>
</gene>
<organism evidence="2 3">
    <name type="scientific">Glomerella acutata</name>
    <name type="common">Colletotrichum acutatum</name>
    <dbReference type="NCBI Taxonomy" id="27357"/>
    <lineage>
        <taxon>Eukaryota</taxon>
        <taxon>Fungi</taxon>
        <taxon>Dikarya</taxon>
        <taxon>Ascomycota</taxon>
        <taxon>Pezizomycotina</taxon>
        <taxon>Sordariomycetes</taxon>
        <taxon>Hypocreomycetidae</taxon>
        <taxon>Glomerellales</taxon>
        <taxon>Glomerellaceae</taxon>
        <taxon>Colletotrichum</taxon>
        <taxon>Colletotrichum acutatum species complex</taxon>
    </lineage>
</organism>
<dbReference type="EMBL" id="JAHMHS010000073">
    <property type="protein sequence ID" value="KAK1722892.1"/>
    <property type="molecule type" value="Genomic_DNA"/>
</dbReference>
<reference evidence="2" key="1">
    <citation type="submission" date="2021-12" db="EMBL/GenBank/DDBJ databases">
        <title>Comparative genomics, transcriptomics and evolutionary studies reveal genomic signatures of adaptation to plant cell wall in hemibiotrophic fungi.</title>
        <authorList>
            <consortium name="DOE Joint Genome Institute"/>
            <person name="Baroncelli R."/>
            <person name="Diaz J.F."/>
            <person name="Benocci T."/>
            <person name="Peng M."/>
            <person name="Battaglia E."/>
            <person name="Haridas S."/>
            <person name="Andreopoulos W."/>
            <person name="Labutti K."/>
            <person name="Pangilinan J."/>
            <person name="Floch G.L."/>
            <person name="Makela M.R."/>
            <person name="Henrissat B."/>
            <person name="Grigoriev I.V."/>
            <person name="Crouch J.A."/>
            <person name="De Vries R.P."/>
            <person name="Sukno S.A."/>
            <person name="Thon M.R."/>
        </authorList>
    </citation>
    <scope>NUCLEOTIDE SEQUENCE</scope>
    <source>
        <strain evidence="2">CBS 112980</strain>
    </source>
</reference>
<comment type="caution">
    <text evidence="2">The sequence shown here is derived from an EMBL/GenBank/DDBJ whole genome shotgun (WGS) entry which is preliminary data.</text>
</comment>
<accession>A0AAD8XD77</accession>
<dbReference type="AlphaFoldDB" id="A0AAD8XD77"/>
<name>A0AAD8XD77_GLOAC</name>
<protein>
    <submittedName>
        <fullName evidence="2">Uncharacterized protein</fullName>
    </submittedName>
</protein>
<evidence type="ECO:0000313" key="2">
    <source>
        <dbReference type="EMBL" id="KAK1722892.1"/>
    </source>
</evidence>
<dbReference type="Proteomes" id="UP001244207">
    <property type="component" value="Unassembled WGS sequence"/>
</dbReference>
<dbReference type="RefSeq" id="XP_060362947.1">
    <property type="nucleotide sequence ID" value="XM_060502918.1"/>
</dbReference>
<dbReference type="GeneID" id="85386817"/>
<evidence type="ECO:0000313" key="3">
    <source>
        <dbReference type="Proteomes" id="UP001244207"/>
    </source>
</evidence>
<feature type="compositionally biased region" description="Polar residues" evidence="1">
    <location>
        <begin position="110"/>
        <end position="153"/>
    </location>
</feature>
<feature type="compositionally biased region" description="Polar residues" evidence="1">
    <location>
        <begin position="177"/>
        <end position="189"/>
    </location>
</feature>
<feature type="region of interest" description="Disordered" evidence="1">
    <location>
        <begin position="110"/>
        <end position="189"/>
    </location>
</feature>
<evidence type="ECO:0000256" key="1">
    <source>
        <dbReference type="SAM" id="MobiDB-lite"/>
    </source>
</evidence>